<accession>E4YTH2</accession>
<dbReference type="EMBL" id="FN655319">
    <property type="protein sequence ID" value="CBY38761.1"/>
    <property type="molecule type" value="Genomic_DNA"/>
</dbReference>
<evidence type="ECO:0000313" key="2">
    <source>
        <dbReference type="EMBL" id="CBY38761.1"/>
    </source>
</evidence>
<reference evidence="2" key="1">
    <citation type="journal article" date="2010" name="Science">
        <title>Plasticity of animal genome architecture unmasked by rapid evolution of a pelagic tunicate.</title>
        <authorList>
            <person name="Denoeud F."/>
            <person name="Henriet S."/>
            <person name="Mungpakdee S."/>
            <person name="Aury J.M."/>
            <person name="Da Silva C."/>
            <person name="Brinkmann H."/>
            <person name="Mikhaleva J."/>
            <person name="Olsen L.C."/>
            <person name="Jubin C."/>
            <person name="Canestro C."/>
            <person name="Bouquet J.M."/>
            <person name="Danks G."/>
            <person name="Poulain J."/>
            <person name="Campsteijn C."/>
            <person name="Adamski M."/>
            <person name="Cross I."/>
            <person name="Yadetie F."/>
            <person name="Muffato M."/>
            <person name="Louis A."/>
            <person name="Butcher S."/>
            <person name="Tsagkogeorga G."/>
            <person name="Konrad A."/>
            <person name="Singh S."/>
            <person name="Jensen M.F."/>
            <person name="Cong E.H."/>
            <person name="Eikeseth-Otteraa H."/>
            <person name="Noel B."/>
            <person name="Anthouard V."/>
            <person name="Porcel B.M."/>
            <person name="Kachouri-Lafond R."/>
            <person name="Nishino A."/>
            <person name="Ugolini M."/>
            <person name="Chourrout P."/>
            <person name="Nishida H."/>
            <person name="Aasland R."/>
            <person name="Huzurbazar S."/>
            <person name="Westhof E."/>
            <person name="Delsuc F."/>
            <person name="Lehrach H."/>
            <person name="Reinhardt R."/>
            <person name="Weissenbach J."/>
            <person name="Roy S.W."/>
            <person name="Artiguenave F."/>
            <person name="Postlethwait J.H."/>
            <person name="Manak J.R."/>
            <person name="Thompson E.M."/>
            <person name="Jaillon O."/>
            <person name="Du Pasquier L."/>
            <person name="Boudinot P."/>
            <person name="Liberles D.A."/>
            <person name="Volff J.N."/>
            <person name="Philippe H."/>
            <person name="Lenhard B."/>
            <person name="Roest Crollius H."/>
            <person name="Wincker P."/>
            <person name="Chourrout D."/>
        </authorList>
    </citation>
    <scope>NUCLEOTIDE SEQUENCE [LARGE SCALE GENOMIC DNA]</scope>
</reference>
<dbReference type="Proteomes" id="UP000011014">
    <property type="component" value="Unassembled WGS sequence"/>
</dbReference>
<dbReference type="AlphaFoldDB" id="E4YTH2"/>
<gene>
    <name evidence="2" type="ORF">GSOID_T00019281001</name>
</gene>
<feature type="chain" id="PRO_5003194181" evidence="1">
    <location>
        <begin position="22"/>
        <end position="137"/>
    </location>
</feature>
<feature type="signal peptide" evidence="1">
    <location>
        <begin position="1"/>
        <end position="21"/>
    </location>
</feature>
<proteinExistence type="predicted"/>
<sequence length="137" mass="15463">MKLLHGLLSLISASQMMLVWNCPNSDGPSGAFLESIPDCPGALQLNVPISMGDLEKLSTVQKSGKTPSLFFLKSSHEEIAQVAIEEADSLIAERNQKWTSCYSPWHELPDKQQNRSSFYRRIFRISRQKSSSSRWSF</sequence>
<organism evidence="2">
    <name type="scientific">Oikopleura dioica</name>
    <name type="common">Tunicate</name>
    <dbReference type="NCBI Taxonomy" id="34765"/>
    <lineage>
        <taxon>Eukaryota</taxon>
        <taxon>Metazoa</taxon>
        <taxon>Chordata</taxon>
        <taxon>Tunicata</taxon>
        <taxon>Appendicularia</taxon>
        <taxon>Copelata</taxon>
        <taxon>Oikopleuridae</taxon>
        <taxon>Oikopleura</taxon>
    </lineage>
</organism>
<name>E4YTH2_OIKDI</name>
<evidence type="ECO:0000256" key="1">
    <source>
        <dbReference type="SAM" id="SignalP"/>
    </source>
</evidence>
<keyword evidence="1" id="KW-0732">Signal</keyword>
<protein>
    <submittedName>
        <fullName evidence="2">Uncharacterized protein</fullName>
    </submittedName>
</protein>